<evidence type="ECO:0000313" key="2">
    <source>
        <dbReference type="Proteomes" id="UP000515240"/>
    </source>
</evidence>
<dbReference type="KEGG" id="cpis:HS961_10520"/>
<accession>A0A7G5EGV1</accession>
<keyword evidence="2" id="KW-1185">Reference proteome</keyword>
<sequence>MALYEFINSNSEVLKDPYVGVIITADKVSDKSFEFLNDYSRAYVQQTLLNWDIGDELVVKWAFGENKSIALTVAYLLDRSSRNPKIITDKLKQLNVRLMDIEKLAKRAKWFDDISKTRAAEYIFARRGYIRYWTSFVEHPELFFLDDRINDYEKEALFKDIRARYNLEESRKVNPKRQCNFSIDPKAYILMEKIRKKSGFKKSVFLEIIFSPENEEILHKLVKLKTTPPVIHKPTEAVDWDMSKSAAPPGGFK</sequence>
<reference evidence="1 2" key="1">
    <citation type="journal article" date="2020" name="G3 (Bethesda)">
        <title>CeMbio - The Caenorhabditis elegans Microbiome Resource.</title>
        <authorList>
            <person name="Dirksen P."/>
            <person name="Assie A."/>
            <person name="Zimmermann J."/>
            <person name="Zhang F."/>
            <person name="Tietje A.M."/>
            <person name="Marsh S.A."/>
            <person name="Felix M.A."/>
            <person name="Shapira M."/>
            <person name="Kaleta C."/>
            <person name="Schulenburg H."/>
            <person name="Samuel B."/>
        </authorList>
    </citation>
    <scope>NUCLEOTIDE SEQUENCE [LARGE SCALE GENOMIC DNA]</scope>
    <source>
        <strain evidence="1 2">BIGb0172</strain>
    </source>
</reference>
<gene>
    <name evidence="1" type="ORF">HS961_10520</name>
</gene>
<dbReference type="EMBL" id="CP058554">
    <property type="protein sequence ID" value="QMV73226.1"/>
    <property type="molecule type" value="Genomic_DNA"/>
</dbReference>
<dbReference type="RefSeq" id="WP_182327720.1">
    <property type="nucleotide sequence ID" value="NZ_CP058554.1"/>
</dbReference>
<evidence type="ECO:0000313" key="1">
    <source>
        <dbReference type="EMBL" id="QMV73226.1"/>
    </source>
</evidence>
<organism evidence="1 2">
    <name type="scientific">Comamonas piscis</name>
    <dbReference type="NCBI Taxonomy" id="1562974"/>
    <lineage>
        <taxon>Bacteria</taxon>
        <taxon>Pseudomonadati</taxon>
        <taxon>Pseudomonadota</taxon>
        <taxon>Betaproteobacteria</taxon>
        <taxon>Burkholderiales</taxon>
        <taxon>Comamonadaceae</taxon>
        <taxon>Comamonas</taxon>
    </lineage>
</organism>
<proteinExistence type="predicted"/>
<name>A0A7G5EGV1_9BURK</name>
<dbReference type="Proteomes" id="UP000515240">
    <property type="component" value="Chromosome"/>
</dbReference>
<protein>
    <submittedName>
        <fullName evidence="1">Uncharacterized protein</fullName>
    </submittedName>
</protein>
<dbReference type="AlphaFoldDB" id="A0A7G5EGV1"/>